<keyword evidence="5" id="KW-1185">Reference proteome</keyword>
<feature type="region of interest" description="Disordered" evidence="2">
    <location>
        <begin position="119"/>
        <end position="142"/>
    </location>
</feature>
<evidence type="ECO:0000313" key="5">
    <source>
        <dbReference type="Proteomes" id="UP000681425"/>
    </source>
</evidence>
<dbReference type="KEGG" id="spph:KFK14_07090"/>
<keyword evidence="1" id="KW-0560">Oxidoreductase</keyword>
<reference evidence="4" key="1">
    <citation type="submission" date="2021-04" db="EMBL/GenBank/DDBJ databases">
        <title>Isolation of p-tert-butylphenol degrading bacteria Sphingobium phenoxybenzoativorans Tas13 from active sludge.</title>
        <authorList>
            <person name="Li Y."/>
        </authorList>
    </citation>
    <scope>NUCLEOTIDE SEQUENCE</scope>
    <source>
        <strain evidence="4">Tas13</strain>
    </source>
</reference>
<dbReference type="GO" id="GO:0005829">
    <property type="term" value="C:cytosol"/>
    <property type="evidence" value="ECO:0007669"/>
    <property type="project" value="TreeGrafter"/>
</dbReference>
<feature type="compositionally biased region" description="Basic residues" evidence="2">
    <location>
        <begin position="194"/>
        <end position="203"/>
    </location>
</feature>
<dbReference type="EMBL" id="CP073910">
    <property type="protein sequence ID" value="QUT07173.1"/>
    <property type="molecule type" value="Genomic_DNA"/>
</dbReference>
<evidence type="ECO:0000256" key="1">
    <source>
        <dbReference type="ARBA" id="ARBA00023002"/>
    </source>
</evidence>
<dbReference type="Gene3D" id="2.30.110.10">
    <property type="entry name" value="Electron Transport, Fmn-binding Protein, Chain A"/>
    <property type="match status" value="1"/>
</dbReference>
<proteinExistence type="predicted"/>
<sequence length="203" mass="22689">MAIKISENDEVRDFIDSQMFVHFSTLMKDGSPQVSPVGLDREGDLLLVNSAAGTLKVRNVERDPRVAISIHAPHPSSFWSYMLMRGRVVKVEGGEKGLEGLNRTMIKSSRLGMMPKLDDESKQALESEKGAADVKAAEDGPEVTHEEIMGVEERVNMFIEIDHIHHFLLDGRALVVSLTEDGERASPLPDPNRHKLWHKEKQA</sequence>
<evidence type="ECO:0000313" key="4">
    <source>
        <dbReference type="EMBL" id="QUT07173.1"/>
    </source>
</evidence>
<protein>
    <submittedName>
        <fullName evidence="4">Pyridoxamine 5'-phosphate oxidase family protein</fullName>
    </submittedName>
</protein>
<gene>
    <name evidence="4" type="ORF">KFK14_07090</name>
</gene>
<dbReference type="PANTHER" id="PTHR35176:SF6">
    <property type="entry name" value="HEME OXYGENASE HI_0854-RELATED"/>
    <property type="match status" value="1"/>
</dbReference>
<dbReference type="Proteomes" id="UP000681425">
    <property type="component" value="Chromosome"/>
</dbReference>
<dbReference type="InterPro" id="IPR052019">
    <property type="entry name" value="F420H2_bilvrd_red/Heme_oxyg"/>
</dbReference>
<dbReference type="InterPro" id="IPR011576">
    <property type="entry name" value="Pyridox_Oxase_N"/>
</dbReference>
<evidence type="ECO:0000256" key="2">
    <source>
        <dbReference type="SAM" id="MobiDB-lite"/>
    </source>
</evidence>
<dbReference type="RefSeq" id="WP_212610380.1">
    <property type="nucleotide sequence ID" value="NZ_CP073910.1"/>
</dbReference>
<feature type="domain" description="Pyridoxamine 5'-phosphate oxidase N-terminal" evidence="3">
    <location>
        <begin position="9"/>
        <end position="96"/>
    </location>
</feature>
<evidence type="ECO:0000259" key="3">
    <source>
        <dbReference type="Pfam" id="PF01243"/>
    </source>
</evidence>
<feature type="region of interest" description="Disordered" evidence="2">
    <location>
        <begin position="182"/>
        <end position="203"/>
    </location>
</feature>
<dbReference type="AlphaFoldDB" id="A0A975KAR8"/>
<accession>A0A975KAR8</accession>
<name>A0A975KAR8_9SPHN</name>
<dbReference type="InterPro" id="IPR012349">
    <property type="entry name" value="Split_barrel_FMN-bd"/>
</dbReference>
<dbReference type="GO" id="GO:0070967">
    <property type="term" value="F:coenzyme F420 binding"/>
    <property type="evidence" value="ECO:0007669"/>
    <property type="project" value="TreeGrafter"/>
</dbReference>
<organism evidence="4 5">
    <name type="scientific">Sphingobium phenoxybenzoativorans</name>
    <dbReference type="NCBI Taxonomy" id="1592790"/>
    <lineage>
        <taxon>Bacteria</taxon>
        <taxon>Pseudomonadati</taxon>
        <taxon>Pseudomonadota</taxon>
        <taxon>Alphaproteobacteria</taxon>
        <taxon>Sphingomonadales</taxon>
        <taxon>Sphingomonadaceae</taxon>
        <taxon>Sphingobium</taxon>
    </lineage>
</organism>
<dbReference type="GO" id="GO:0016627">
    <property type="term" value="F:oxidoreductase activity, acting on the CH-CH group of donors"/>
    <property type="evidence" value="ECO:0007669"/>
    <property type="project" value="TreeGrafter"/>
</dbReference>
<dbReference type="SUPFAM" id="SSF50475">
    <property type="entry name" value="FMN-binding split barrel"/>
    <property type="match status" value="1"/>
</dbReference>
<dbReference type="PANTHER" id="PTHR35176">
    <property type="entry name" value="HEME OXYGENASE HI_0854-RELATED"/>
    <property type="match status" value="1"/>
</dbReference>
<dbReference type="Pfam" id="PF01243">
    <property type="entry name" value="PNPOx_N"/>
    <property type="match status" value="1"/>
</dbReference>